<dbReference type="CDD" id="cd00112">
    <property type="entry name" value="LDLa"/>
    <property type="match status" value="2"/>
</dbReference>
<evidence type="ECO:0000256" key="9">
    <source>
        <dbReference type="ARBA" id="ARBA00023180"/>
    </source>
</evidence>
<dbReference type="PANTHER" id="PTHR24270:SF27">
    <property type="entry name" value="CD320 ANTIGEN"/>
    <property type="match status" value="1"/>
</dbReference>
<comment type="subcellular location">
    <subcellularLocation>
        <location evidence="2">Endomembrane system</location>
    </subcellularLocation>
    <subcellularLocation>
        <location evidence="1">Membrane</location>
        <topology evidence="1">Single-pass membrane protein</topology>
    </subcellularLocation>
</comment>
<dbReference type="InterPro" id="IPR023415">
    <property type="entry name" value="LDLR_class-A_CS"/>
</dbReference>
<dbReference type="Pfam" id="PF00057">
    <property type="entry name" value="Ldl_recept_a"/>
    <property type="match status" value="2"/>
</dbReference>
<evidence type="ECO:0000256" key="1">
    <source>
        <dbReference type="ARBA" id="ARBA00004167"/>
    </source>
</evidence>
<evidence type="ECO:0000256" key="2">
    <source>
        <dbReference type="ARBA" id="ARBA00004308"/>
    </source>
</evidence>
<keyword evidence="4" id="KW-0732">Signal</keyword>
<dbReference type="Ensembl" id="ENSCAFT00020032690.1">
    <property type="protein sequence ID" value="ENSCAFP00020028332.1"/>
    <property type="gene ID" value="ENSCAFG00020022199.1"/>
</dbReference>
<feature type="transmembrane region" description="Helical" evidence="12">
    <location>
        <begin position="267"/>
        <end position="286"/>
    </location>
</feature>
<keyword evidence="3 12" id="KW-0812">Transmembrane</keyword>
<dbReference type="InterPro" id="IPR050685">
    <property type="entry name" value="LDLR"/>
</dbReference>
<dbReference type="SUPFAM" id="SSF57424">
    <property type="entry name" value="LDL receptor-like module"/>
    <property type="match status" value="2"/>
</dbReference>
<keyword evidence="5" id="KW-0677">Repeat</keyword>
<dbReference type="InterPro" id="IPR036055">
    <property type="entry name" value="LDL_receptor-like_sf"/>
</dbReference>
<evidence type="ECO:0000256" key="6">
    <source>
        <dbReference type="ARBA" id="ARBA00022989"/>
    </source>
</evidence>
<comment type="caution">
    <text evidence="10">Lacks conserved residue(s) required for the propagation of feature annotation.</text>
</comment>
<reference evidence="13" key="2">
    <citation type="submission" date="2025-09" db="UniProtKB">
        <authorList>
            <consortium name="Ensembl"/>
        </authorList>
    </citation>
    <scope>IDENTIFICATION</scope>
</reference>
<dbReference type="GO" id="GO:0012505">
    <property type="term" value="C:endomembrane system"/>
    <property type="evidence" value="ECO:0007669"/>
    <property type="project" value="UniProtKB-SubCell"/>
</dbReference>
<dbReference type="PROSITE" id="PS01209">
    <property type="entry name" value="LDLRA_1"/>
    <property type="match status" value="2"/>
</dbReference>
<keyword evidence="14" id="KW-1185">Reference proteome</keyword>
<dbReference type="PROSITE" id="PS50068">
    <property type="entry name" value="LDLRA_2"/>
    <property type="match status" value="2"/>
</dbReference>
<proteinExistence type="predicted"/>
<dbReference type="InterPro" id="IPR002172">
    <property type="entry name" value="LDrepeatLR_classA_rpt"/>
</dbReference>
<feature type="disulfide bond" evidence="10">
    <location>
        <begin position="81"/>
        <end position="96"/>
    </location>
</feature>
<gene>
    <name evidence="13" type="primary">CD320</name>
</gene>
<dbReference type="FunFam" id="4.10.400.10:FF:000002">
    <property type="entry name" value="Low-density lipoprotein receptor-related protein 1"/>
    <property type="match status" value="1"/>
</dbReference>
<feature type="region of interest" description="Disordered" evidence="11">
    <location>
        <begin position="17"/>
        <end position="52"/>
    </location>
</feature>
<evidence type="ECO:0000256" key="11">
    <source>
        <dbReference type="SAM" id="MobiDB-lite"/>
    </source>
</evidence>
<dbReference type="GeneTree" id="ENSGT00730000111436"/>
<dbReference type="PANTHER" id="PTHR24270">
    <property type="entry name" value="LOW-DENSITY LIPOPROTEIN RECEPTOR-RELATED"/>
    <property type="match status" value="1"/>
</dbReference>
<dbReference type="PRINTS" id="PR00261">
    <property type="entry name" value="LDLRECEPTOR"/>
</dbReference>
<evidence type="ECO:0000313" key="13">
    <source>
        <dbReference type="Ensembl" id="ENSCAFP00020028332.1"/>
    </source>
</evidence>
<feature type="disulfide bond" evidence="10">
    <location>
        <begin position="159"/>
        <end position="174"/>
    </location>
</feature>
<dbReference type="GO" id="GO:0016192">
    <property type="term" value="P:vesicle-mediated transport"/>
    <property type="evidence" value="ECO:0007669"/>
    <property type="project" value="UniProtKB-ARBA"/>
</dbReference>
<keyword evidence="7 12" id="KW-0472">Membrane</keyword>
<keyword evidence="9" id="KW-0325">Glycoprotein</keyword>
<keyword evidence="6 12" id="KW-1133">Transmembrane helix</keyword>
<evidence type="ECO:0000256" key="10">
    <source>
        <dbReference type="PROSITE-ProRule" id="PRU00124"/>
    </source>
</evidence>
<evidence type="ECO:0000313" key="14">
    <source>
        <dbReference type="Proteomes" id="UP000694391"/>
    </source>
</evidence>
<dbReference type="GO" id="GO:0005886">
    <property type="term" value="C:plasma membrane"/>
    <property type="evidence" value="ECO:0007669"/>
    <property type="project" value="TreeGrafter"/>
</dbReference>
<dbReference type="Proteomes" id="UP000694391">
    <property type="component" value="Unplaced"/>
</dbReference>
<evidence type="ECO:0000256" key="8">
    <source>
        <dbReference type="ARBA" id="ARBA00023157"/>
    </source>
</evidence>
<evidence type="ECO:0000256" key="5">
    <source>
        <dbReference type="ARBA" id="ARBA00022737"/>
    </source>
</evidence>
<dbReference type="Gene3D" id="4.10.400.10">
    <property type="entry name" value="Low-density Lipoprotein Receptor"/>
    <property type="match status" value="2"/>
</dbReference>
<name>A0A8C0LCA6_CANLU</name>
<accession>A0A8C0LCA6</accession>
<organism evidence="13 14">
    <name type="scientific">Canis lupus dingo</name>
    <name type="common">dingo</name>
    <dbReference type="NCBI Taxonomy" id="286419"/>
    <lineage>
        <taxon>Eukaryota</taxon>
        <taxon>Metazoa</taxon>
        <taxon>Chordata</taxon>
        <taxon>Craniata</taxon>
        <taxon>Vertebrata</taxon>
        <taxon>Euteleostomi</taxon>
        <taxon>Mammalia</taxon>
        <taxon>Eutheria</taxon>
        <taxon>Laurasiatheria</taxon>
        <taxon>Carnivora</taxon>
        <taxon>Caniformia</taxon>
        <taxon>Canidae</taxon>
        <taxon>Canis</taxon>
    </lineage>
</organism>
<evidence type="ECO:0000256" key="7">
    <source>
        <dbReference type="ARBA" id="ARBA00023136"/>
    </source>
</evidence>
<evidence type="ECO:0000256" key="3">
    <source>
        <dbReference type="ARBA" id="ARBA00022692"/>
    </source>
</evidence>
<reference evidence="13" key="1">
    <citation type="submission" date="2025-08" db="UniProtKB">
        <authorList>
            <consortium name="Ensembl"/>
        </authorList>
    </citation>
    <scope>IDENTIFICATION</scope>
</reference>
<evidence type="ECO:0000256" key="4">
    <source>
        <dbReference type="ARBA" id="ARBA00022729"/>
    </source>
</evidence>
<protein>
    <submittedName>
        <fullName evidence="13">CD320 molecule</fullName>
    </submittedName>
</protein>
<dbReference type="AlphaFoldDB" id="A0A8C0LCA6"/>
<dbReference type="SMART" id="SM00192">
    <property type="entry name" value="LDLa"/>
    <property type="match status" value="2"/>
</dbReference>
<evidence type="ECO:0000256" key="12">
    <source>
        <dbReference type="SAM" id="Phobius"/>
    </source>
</evidence>
<keyword evidence="8 10" id="KW-1015">Disulfide bond</keyword>
<sequence length="318" mass="32508">GAACACRPRAAAQLCGSPSPGAGGRRVVGSRRPTSSCRAGRPAPPAAAASRALARPGPGSCPPASFQCRTSGFCVPLTLRCDGDEDCPDGSDEDECRIKPCAQDGECLPVTGSPCPCDNIDDCRDGIVDNVYNCSYQPCPAGELRCLRGGACIPHTWLCDGHGDCPGSSDELGCGTETLQDKAATSIGTSVTPDDVTSLWNATAIPVEDQDSVQAGNRSACGVIAAAGKMARPSSWGLEPPGGKGLGRGQAADGPSLCGKLLLTPTGLPPTVVLSVGVAAISLFVLSRLRAQGRLYPLGLLMVMKESLLLSERKTSLL</sequence>
<feature type="compositionally biased region" description="Low complexity" evidence="11">
    <location>
        <begin position="27"/>
        <end position="52"/>
    </location>
</feature>